<evidence type="ECO:0000256" key="1">
    <source>
        <dbReference type="ARBA" id="ARBA00008455"/>
    </source>
</evidence>
<dbReference type="PRINTS" id="PR00705">
    <property type="entry name" value="PAPAIN"/>
</dbReference>
<feature type="signal peptide" evidence="7">
    <location>
        <begin position="1"/>
        <end position="15"/>
    </location>
</feature>
<gene>
    <name evidence="10" type="ORF">ECPE_LOCUS8596</name>
</gene>
<sequence>MRLLIITLLAVGALASNDELWHHWKRLYKKEYNGPDDAVRRAIWEENVEHIKQHNLRHDLGLVTYSLGLNQFTDLTFDEFKEKYLSEMPSTSNFISEGIPFNPTNVNVPDSVDWREKGYVTEVKNQGQCGSCWAFSTTGAVEGQYRKLFRTNVSFSEQQLVDCSSSYGNHGCHGGLMENAYRYLGKYALEQEKDYPYRAVEGQCKYDASKGVTKLSEYHVVHSGNELALKGLIGQDGPAAVALDVERDFMMYRSGIFQSSACSPRALNHGVLAVGYGSERGMDYWIVKNSWGKTWGDKGYIRMARNRGNMCGIATMASVPHVTVPH</sequence>
<keyword evidence="11" id="KW-1185">Reference proteome</keyword>
<dbReference type="SMART" id="SM00645">
    <property type="entry name" value="Pept_C1"/>
    <property type="match status" value="1"/>
</dbReference>
<evidence type="ECO:0000256" key="2">
    <source>
        <dbReference type="ARBA" id="ARBA00022670"/>
    </source>
</evidence>
<dbReference type="OrthoDB" id="10253408at2759"/>
<keyword evidence="6" id="KW-1015">Disulfide bond</keyword>
<dbReference type="GO" id="GO:0008234">
    <property type="term" value="F:cysteine-type peptidase activity"/>
    <property type="evidence" value="ECO:0007669"/>
    <property type="project" value="UniProtKB-KW"/>
</dbReference>
<dbReference type="InterPro" id="IPR013201">
    <property type="entry name" value="Prot_inhib_I29"/>
</dbReference>
<dbReference type="InterPro" id="IPR025660">
    <property type="entry name" value="Pept_his_AS"/>
</dbReference>
<keyword evidence="4" id="KW-0788">Thiol protease</keyword>
<name>A0A183ANR1_9TREM</name>
<dbReference type="InterPro" id="IPR039417">
    <property type="entry name" value="Peptidase_C1A_papain-like"/>
</dbReference>
<feature type="chain" id="PRO_5043138124" evidence="7">
    <location>
        <begin position="16"/>
        <end position="326"/>
    </location>
</feature>
<dbReference type="PROSITE" id="PS00639">
    <property type="entry name" value="THIOL_PROTEASE_HIS"/>
    <property type="match status" value="1"/>
</dbReference>
<protein>
    <submittedName>
        <fullName evidence="12">Cathepsin L</fullName>
    </submittedName>
</protein>
<feature type="domain" description="Peptidase C1A papain C-terminal" evidence="8">
    <location>
        <begin position="108"/>
        <end position="321"/>
    </location>
</feature>
<dbReference type="PROSITE" id="PS00640">
    <property type="entry name" value="THIOL_PROTEASE_ASN"/>
    <property type="match status" value="1"/>
</dbReference>
<dbReference type="Gene3D" id="3.90.70.10">
    <property type="entry name" value="Cysteine proteinases"/>
    <property type="match status" value="1"/>
</dbReference>
<dbReference type="EMBL" id="UZAN01046195">
    <property type="protein sequence ID" value="VDP83843.1"/>
    <property type="molecule type" value="Genomic_DNA"/>
</dbReference>
<dbReference type="InterPro" id="IPR025661">
    <property type="entry name" value="Pept_asp_AS"/>
</dbReference>
<evidence type="ECO:0000256" key="3">
    <source>
        <dbReference type="ARBA" id="ARBA00022801"/>
    </source>
</evidence>
<dbReference type="PROSITE" id="PS00139">
    <property type="entry name" value="THIOL_PROTEASE_CYS"/>
    <property type="match status" value="1"/>
</dbReference>
<dbReference type="FunFam" id="3.90.70.10:FF:000006">
    <property type="entry name" value="Cathepsin S"/>
    <property type="match status" value="1"/>
</dbReference>
<dbReference type="InterPro" id="IPR000668">
    <property type="entry name" value="Peptidase_C1A_C"/>
</dbReference>
<evidence type="ECO:0000256" key="5">
    <source>
        <dbReference type="ARBA" id="ARBA00023145"/>
    </source>
</evidence>
<evidence type="ECO:0000259" key="9">
    <source>
        <dbReference type="SMART" id="SM00848"/>
    </source>
</evidence>
<dbReference type="AlphaFoldDB" id="A0A183ANR1"/>
<dbReference type="CDD" id="cd02248">
    <property type="entry name" value="Peptidase_C1A"/>
    <property type="match status" value="1"/>
</dbReference>
<evidence type="ECO:0000256" key="7">
    <source>
        <dbReference type="SAM" id="SignalP"/>
    </source>
</evidence>
<feature type="domain" description="Cathepsin propeptide inhibitor" evidence="9">
    <location>
        <begin position="21"/>
        <end position="80"/>
    </location>
</feature>
<keyword evidence="5" id="KW-0865">Zymogen</keyword>
<reference evidence="10 11" key="2">
    <citation type="submission" date="2018-11" db="EMBL/GenBank/DDBJ databases">
        <authorList>
            <consortium name="Pathogen Informatics"/>
        </authorList>
    </citation>
    <scope>NUCLEOTIDE SEQUENCE [LARGE SCALE GENOMIC DNA]</scope>
    <source>
        <strain evidence="10 11">Egypt</strain>
    </source>
</reference>
<dbReference type="InterPro" id="IPR038765">
    <property type="entry name" value="Papain-like_cys_pep_sf"/>
</dbReference>
<dbReference type="SMART" id="SM00848">
    <property type="entry name" value="Inhibitor_I29"/>
    <property type="match status" value="1"/>
</dbReference>
<keyword evidence="7" id="KW-0732">Signal</keyword>
<accession>A0A183ANR1</accession>
<dbReference type="SUPFAM" id="SSF54001">
    <property type="entry name" value="Cysteine proteinases"/>
    <property type="match status" value="1"/>
</dbReference>
<keyword evidence="2" id="KW-0645">Protease</keyword>
<evidence type="ECO:0000313" key="10">
    <source>
        <dbReference type="EMBL" id="VDP83843.1"/>
    </source>
</evidence>
<evidence type="ECO:0000256" key="4">
    <source>
        <dbReference type="ARBA" id="ARBA00022807"/>
    </source>
</evidence>
<proteinExistence type="inferred from homology"/>
<dbReference type="Pfam" id="PF08246">
    <property type="entry name" value="Inhibitor_I29"/>
    <property type="match status" value="1"/>
</dbReference>
<organism evidence="12">
    <name type="scientific">Echinostoma caproni</name>
    <dbReference type="NCBI Taxonomy" id="27848"/>
    <lineage>
        <taxon>Eukaryota</taxon>
        <taxon>Metazoa</taxon>
        <taxon>Spiralia</taxon>
        <taxon>Lophotrochozoa</taxon>
        <taxon>Platyhelminthes</taxon>
        <taxon>Trematoda</taxon>
        <taxon>Digenea</taxon>
        <taxon>Plagiorchiida</taxon>
        <taxon>Echinostomata</taxon>
        <taxon>Echinostomatoidea</taxon>
        <taxon>Echinostomatidae</taxon>
        <taxon>Echinostoma</taxon>
    </lineage>
</organism>
<keyword evidence="3" id="KW-0378">Hydrolase</keyword>
<dbReference type="Proteomes" id="UP000272942">
    <property type="component" value="Unassembled WGS sequence"/>
</dbReference>
<dbReference type="WBParaSite" id="ECPE_0000862201-mRNA-1">
    <property type="protein sequence ID" value="ECPE_0000862201-mRNA-1"/>
    <property type="gene ID" value="ECPE_0000862201"/>
</dbReference>
<evidence type="ECO:0000313" key="11">
    <source>
        <dbReference type="Proteomes" id="UP000272942"/>
    </source>
</evidence>
<dbReference type="InterPro" id="IPR000169">
    <property type="entry name" value="Pept_cys_AS"/>
</dbReference>
<dbReference type="Pfam" id="PF00112">
    <property type="entry name" value="Peptidase_C1"/>
    <property type="match status" value="1"/>
</dbReference>
<evidence type="ECO:0000259" key="8">
    <source>
        <dbReference type="SMART" id="SM00645"/>
    </source>
</evidence>
<reference evidence="12" key="1">
    <citation type="submission" date="2016-06" db="UniProtKB">
        <authorList>
            <consortium name="WormBaseParasite"/>
        </authorList>
    </citation>
    <scope>IDENTIFICATION</scope>
</reference>
<dbReference type="GO" id="GO:0006508">
    <property type="term" value="P:proteolysis"/>
    <property type="evidence" value="ECO:0007669"/>
    <property type="project" value="UniProtKB-KW"/>
</dbReference>
<dbReference type="PANTHER" id="PTHR12411">
    <property type="entry name" value="CYSTEINE PROTEASE FAMILY C1-RELATED"/>
    <property type="match status" value="1"/>
</dbReference>
<evidence type="ECO:0000313" key="12">
    <source>
        <dbReference type="WBParaSite" id="ECPE_0000862201-mRNA-1"/>
    </source>
</evidence>
<evidence type="ECO:0000256" key="6">
    <source>
        <dbReference type="ARBA" id="ARBA00023157"/>
    </source>
</evidence>
<comment type="similarity">
    <text evidence="1">Belongs to the peptidase C1 family.</text>
</comment>
<dbReference type="InterPro" id="IPR013128">
    <property type="entry name" value="Peptidase_C1A"/>
</dbReference>